<name>A0ABW3MMB4_9PSEU</name>
<proteinExistence type="predicted"/>
<gene>
    <name evidence="1" type="ORF">ACFQ1S_39960</name>
</gene>
<accession>A0ABW3MMB4</accession>
<sequence>MLNLRPSIQDQAQSQFPIQVLPGATSLNVRIGNPAVVNSDLDLYLFDCTTGSCVQRAVSGSATADEQVSV</sequence>
<dbReference type="EMBL" id="JBHTIS010003468">
    <property type="protein sequence ID" value="MFD1051283.1"/>
    <property type="molecule type" value="Genomic_DNA"/>
</dbReference>
<dbReference type="Proteomes" id="UP001597045">
    <property type="component" value="Unassembled WGS sequence"/>
</dbReference>
<organism evidence="1 2">
    <name type="scientific">Kibdelosporangium lantanae</name>
    <dbReference type="NCBI Taxonomy" id="1497396"/>
    <lineage>
        <taxon>Bacteria</taxon>
        <taxon>Bacillati</taxon>
        <taxon>Actinomycetota</taxon>
        <taxon>Actinomycetes</taxon>
        <taxon>Pseudonocardiales</taxon>
        <taxon>Pseudonocardiaceae</taxon>
        <taxon>Kibdelosporangium</taxon>
    </lineage>
</organism>
<keyword evidence="2" id="KW-1185">Reference proteome</keyword>
<comment type="caution">
    <text evidence="1">The sequence shown here is derived from an EMBL/GenBank/DDBJ whole genome shotgun (WGS) entry which is preliminary data.</text>
</comment>
<reference evidence="2" key="1">
    <citation type="journal article" date="2019" name="Int. J. Syst. Evol. Microbiol.">
        <title>The Global Catalogue of Microorganisms (GCM) 10K type strain sequencing project: providing services to taxonomists for standard genome sequencing and annotation.</title>
        <authorList>
            <consortium name="The Broad Institute Genomics Platform"/>
            <consortium name="The Broad Institute Genome Sequencing Center for Infectious Disease"/>
            <person name="Wu L."/>
            <person name="Ma J."/>
        </authorList>
    </citation>
    <scope>NUCLEOTIDE SEQUENCE [LARGE SCALE GENOMIC DNA]</scope>
    <source>
        <strain evidence="2">JCM 31486</strain>
    </source>
</reference>
<feature type="non-terminal residue" evidence="1">
    <location>
        <position position="70"/>
    </location>
</feature>
<evidence type="ECO:0000313" key="1">
    <source>
        <dbReference type="EMBL" id="MFD1051283.1"/>
    </source>
</evidence>
<evidence type="ECO:0000313" key="2">
    <source>
        <dbReference type="Proteomes" id="UP001597045"/>
    </source>
</evidence>
<protein>
    <submittedName>
        <fullName evidence="1">Uncharacterized protein</fullName>
    </submittedName>
</protein>